<dbReference type="GO" id="GO:0030170">
    <property type="term" value="F:pyridoxal phosphate binding"/>
    <property type="evidence" value="ECO:0007669"/>
    <property type="project" value="InterPro"/>
</dbReference>
<dbReference type="EMBL" id="BMKB01000005">
    <property type="protein sequence ID" value="GGA58061.1"/>
    <property type="molecule type" value="Genomic_DNA"/>
</dbReference>
<gene>
    <name evidence="2" type="ORF">GCM10011499_30350</name>
</gene>
<dbReference type="OrthoDB" id="9786134at2"/>
<evidence type="ECO:0000313" key="2">
    <source>
        <dbReference type="EMBL" id="GGA58061.1"/>
    </source>
</evidence>
<dbReference type="InterPro" id="IPR052716">
    <property type="entry name" value="MOSC_domain"/>
</dbReference>
<dbReference type="Pfam" id="PF03473">
    <property type="entry name" value="MOSC"/>
    <property type="match status" value="1"/>
</dbReference>
<dbReference type="GO" id="GO:0003824">
    <property type="term" value="F:catalytic activity"/>
    <property type="evidence" value="ECO:0007669"/>
    <property type="project" value="InterPro"/>
</dbReference>
<evidence type="ECO:0000259" key="1">
    <source>
        <dbReference type="PROSITE" id="PS51340"/>
    </source>
</evidence>
<dbReference type="PANTHER" id="PTHR36930">
    <property type="entry name" value="METAL-SULFUR CLUSTER BIOSYNTHESIS PROTEINS YUAD-RELATED"/>
    <property type="match status" value="1"/>
</dbReference>
<reference evidence="2 3" key="1">
    <citation type="journal article" date="2014" name="Int. J. Syst. Evol. Microbiol.">
        <title>Complete genome sequence of Corynebacterium casei LMG S-19264T (=DSM 44701T), isolated from a smear-ripened cheese.</title>
        <authorList>
            <consortium name="US DOE Joint Genome Institute (JGI-PGF)"/>
            <person name="Walter F."/>
            <person name="Albersmeier A."/>
            <person name="Kalinowski J."/>
            <person name="Ruckert C."/>
        </authorList>
    </citation>
    <scope>NUCLEOTIDE SEQUENCE [LARGE SCALE GENOMIC DNA]</scope>
    <source>
        <strain evidence="2 3">CGMCC 1.15896</strain>
    </source>
</reference>
<dbReference type="PROSITE" id="PS51340">
    <property type="entry name" value="MOSC"/>
    <property type="match status" value="1"/>
</dbReference>
<keyword evidence="3" id="KW-1185">Reference proteome</keyword>
<dbReference type="Proteomes" id="UP000596977">
    <property type="component" value="Unassembled WGS sequence"/>
</dbReference>
<dbReference type="InterPro" id="IPR005302">
    <property type="entry name" value="MoCF_Sase_C"/>
</dbReference>
<accession>A0A916RL81</accession>
<dbReference type="Gene3D" id="2.40.33.20">
    <property type="entry name" value="PK beta-barrel domain-like"/>
    <property type="match status" value="1"/>
</dbReference>
<name>A0A916RL81_9HYPH</name>
<dbReference type="InterPro" id="IPR011037">
    <property type="entry name" value="Pyrv_Knase-like_insert_dom_sf"/>
</dbReference>
<dbReference type="PANTHER" id="PTHR36930:SF1">
    <property type="entry name" value="MOSC DOMAIN-CONTAINING PROTEIN"/>
    <property type="match status" value="1"/>
</dbReference>
<feature type="domain" description="MOSC" evidence="1">
    <location>
        <begin position="20"/>
        <end position="169"/>
    </location>
</feature>
<dbReference type="SUPFAM" id="SSF50800">
    <property type="entry name" value="PK beta-barrel domain-like"/>
    <property type="match status" value="1"/>
</dbReference>
<proteinExistence type="predicted"/>
<organism evidence="2 3">
    <name type="scientific">Pelagibacterium lentulum</name>
    <dbReference type="NCBI Taxonomy" id="2029865"/>
    <lineage>
        <taxon>Bacteria</taxon>
        <taxon>Pseudomonadati</taxon>
        <taxon>Pseudomonadota</taxon>
        <taxon>Alphaproteobacteria</taxon>
        <taxon>Hyphomicrobiales</taxon>
        <taxon>Devosiaceae</taxon>
        <taxon>Pelagibacterium</taxon>
    </lineage>
</organism>
<protein>
    <submittedName>
        <fullName evidence="2">MOSC domain-containing protein</fullName>
    </submittedName>
</protein>
<evidence type="ECO:0000313" key="3">
    <source>
        <dbReference type="Proteomes" id="UP000596977"/>
    </source>
</evidence>
<dbReference type="GO" id="GO:0030151">
    <property type="term" value="F:molybdenum ion binding"/>
    <property type="evidence" value="ECO:0007669"/>
    <property type="project" value="InterPro"/>
</dbReference>
<comment type="caution">
    <text evidence="2">The sequence shown here is derived from an EMBL/GenBank/DDBJ whole genome shotgun (WGS) entry which is preliminary data.</text>
</comment>
<sequence length="181" mass="19413">MKEGRVLAVHRNPVHGFSKGSVDRIEVVEGLGVTGDAHMGVTVKHRSRVKADPTQPNLRQVHLIAAELLDEVNAEGFDVAPGALGENITTRGLDLIGLPKGTLLQVGPDAVIEVTGLRNPCSQIENYRAGLLKLMVGKRADDTPLLRTGIMGVVLKSGEIHADDAVVVHLPAKPHMRLERV</sequence>
<dbReference type="AlphaFoldDB" id="A0A916RL81"/>
<dbReference type="RefSeq" id="WP_127073740.1">
    <property type="nucleotide sequence ID" value="NZ_BMKB01000005.1"/>
</dbReference>